<dbReference type="PANTHER" id="PTHR10344">
    <property type="entry name" value="THYMIDYLATE KINASE"/>
    <property type="match status" value="1"/>
</dbReference>
<evidence type="ECO:0000256" key="7">
    <source>
        <dbReference type="ARBA" id="ARBA00022777"/>
    </source>
</evidence>
<evidence type="ECO:0000256" key="1">
    <source>
        <dbReference type="ARBA" id="ARBA00009776"/>
    </source>
</evidence>
<feature type="region of interest" description="Disordered" evidence="12">
    <location>
        <begin position="1"/>
        <end position="63"/>
    </location>
</feature>
<dbReference type="InterPro" id="IPR018095">
    <property type="entry name" value="Thymidylate_kin_CS"/>
</dbReference>
<evidence type="ECO:0000256" key="9">
    <source>
        <dbReference type="ARBA" id="ARBA00048743"/>
    </source>
</evidence>
<comment type="similarity">
    <text evidence="1 11">Belongs to the thymidylate kinase family.</text>
</comment>
<dbReference type="PANTHER" id="PTHR10344:SF4">
    <property type="entry name" value="UMP-CMP KINASE 2, MITOCHONDRIAL"/>
    <property type="match status" value="1"/>
</dbReference>
<gene>
    <name evidence="11" type="primary">tmk</name>
    <name evidence="14" type="ORF">BKD30_11220</name>
</gene>
<organism evidence="14 15">
    <name type="scientific">Tersicoccus phoenicis</name>
    <dbReference type="NCBI Taxonomy" id="554083"/>
    <lineage>
        <taxon>Bacteria</taxon>
        <taxon>Bacillati</taxon>
        <taxon>Actinomycetota</taxon>
        <taxon>Actinomycetes</taxon>
        <taxon>Micrococcales</taxon>
        <taxon>Micrococcaceae</taxon>
        <taxon>Tersicoccus</taxon>
    </lineage>
</organism>
<keyword evidence="15" id="KW-1185">Reference proteome</keyword>
<comment type="caution">
    <text evidence="14">The sequence shown here is derived from an EMBL/GenBank/DDBJ whole genome shotgun (WGS) entry which is preliminary data.</text>
</comment>
<keyword evidence="6 11" id="KW-0547">Nucleotide-binding</keyword>
<feature type="domain" description="Thymidylate kinase-like" evidence="13">
    <location>
        <begin position="73"/>
        <end position="259"/>
    </location>
</feature>
<sequence length="305" mass="31675">MQRATGKNAARTVGGGRYAGSVSSTAPGSSPVPFAGEDGRTDNDPAPAGSIAPGPTPVAPGAAPEGRGVFVAFEGGDGAGKSTQVRLLADRLRTVGQRVLTTREPGGTPVGERLRDLVLEPGDAVVDPRTEALIFAAARAAHVEQVIRPALTAGRAVVTDRYVDSSVAYQGAGRGLGIADVEAINAWATGALHPDLTVLLDVEPEAGRDRRADRAAEDRMEAESDDFHRLIRLTFLQRAAADPVRYLVLDATLPVATIARRVAERVLTLADGPLPALSEAGTAAAPVAEERADVILVPESVAEHR</sequence>
<evidence type="ECO:0000256" key="3">
    <source>
        <dbReference type="ARBA" id="ARBA00017144"/>
    </source>
</evidence>
<dbReference type="EMBL" id="MRDE01000072">
    <property type="protein sequence ID" value="OMH23504.1"/>
    <property type="molecule type" value="Genomic_DNA"/>
</dbReference>
<accession>A0A1R1L7K0</accession>
<evidence type="ECO:0000256" key="10">
    <source>
        <dbReference type="ARBA" id="ARBA00057735"/>
    </source>
</evidence>
<dbReference type="GO" id="GO:0006227">
    <property type="term" value="P:dUDP biosynthetic process"/>
    <property type="evidence" value="ECO:0007669"/>
    <property type="project" value="TreeGrafter"/>
</dbReference>
<name>A0A1R1L7K0_9MICC</name>
<dbReference type="GO" id="GO:0005524">
    <property type="term" value="F:ATP binding"/>
    <property type="evidence" value="ECO:0007669"/>
    <property type="project" value="UniProtKB-UniRule"/>
</dbReference>
<reference evidence="14 15" key="1">
    <citation type="submission" date="2016-12" db="EMBL/GenBank/DDBJ databases">
        <title>Draft genome of Tersicoccus phoenicis 1P05MA.</title>
        <authorList>
            <person name="Nakajima Y."/>
            <person name="Yoshizawa S."/>
            <person name="Nakamura K."/>
            <person name="Ogura Y."/>
            <person name="Hayashi T."/>
            <person name="Kogure K."/>
        </authorList>
    </citation>
    <scope>NUCLEOTIDE SEQUENCE [LARGE SCALE GENOMIC DNA]</scope>
    <source>
        <strain evidence="14 15">1p05MA</strain>
    </source>
</reference>
<comment type="function">
    <text evidence="10 11">Phosphorylation of dTMP to form dTDP in both de novo and salvage pathways of dTTP synthesis.</text>
</comment>
<feature type="binding site" evidence="11">
    <location>
        <begin position="75"/>
        <end position="82"/>
    </location>
    <ligand>
        <name>ATP</name>
        <dbReference type="ChEBI" id="CHEBI:30616"/>
    </ligand>
</feature>
<keyword evidence="5 11" id="KW-0545">Nucleotide biosynthesis</keyword>
<evidence type="ECO:0000313" key="15">
    <source>
        <dbReference type="Proteomes" id="UP000187085"/>
    </source>
</evidence>
<evidence type="ECO:0000256" key="2">
    <source>
        <dbReference type="ARBA" id="ARBA00012980"/>
    </source>
</evidence>
<evidence type="ECO:0000313" key="14">
    <source>
        <dbReference type="EMBL" id="OMH23504.1"/>
    </source>
</evidence>
<dbReference type="Gene3D" id="3.40.50.300">
    <property type="entry name" value="P-loop containing nucleotide triphosphate hydrolases"/>
    <property type="match status" value="1"/>
</dbReference>
<dbReference type="CDD" id="cd01672">
    <property type="entry name" value="TMPK"/>
    <property type="match status" value="1"/>
</dbReference>
<keyword evidence="4 11" id="KW-0808">Transferase</keyword>
<dbReference type="GO" id="GO:0005829">
    <property type="term" value="C:cytosol"/>
    <property type="evidence" value="ECO:0007669"/>
    <property type="project" value="TreeGrafter"/>
</dbReference>
<dbReference type="GO" id="GO:0004798">
    <property type="term" value="F:dTMP kinase activity"/>
    <property type="evidence" value="ECO:0007669"/>
    <property type="project" value="UniProtKB-UniRule"/>
</dbReference>
<evidence type="ECO:0000256" key="8">
    <source>
        <dbReference type="ARBA" id="ARBA00022840"/>
    </source>
</evidence>
<protein>
    <recommendedName>
        <fullName evidence="3 11">Thymidylate kinase</fullName>
        <ecNumber evidence="2 11">2.7.4.9</ecNumber>
    </recommendedName>
    <alternativeName>
        <fullName evidence="11">dTMP kinase</fullName>
    </alternativeName>
</protein>
<dbReference type="FunFam" id="3.40.50.300:FF:000225">
    <property type="entry name" value="Thymidylate kinase"/>
    <property type="match status" value="1"/>
</dbReference>
<dbReference type="GO" id="GO:0006233">
    <property type="term" value="P:dTDP biosynthetic process"/>
    <property type="evidence" value="ECO:0007669"/>
    <property type="project" value="InterPro"/>
</dbReference>
<dbReference type="AlphaFoldDB" id="A0A1R1L7K0"/>
<dbReference type="InterPro" id="IPR018094">
    <property type="entry name" value="Thymidylate_kinase"/>
</dbReference>
<dbReference type="GO" id="GO:0006235">
    <property type="term" value="P:dTTP biosynthetic process"/>
    <property type="evidence" value="ECO:0007669"/>
    <property type="project" value="UniProtKB-UniRule"/>
</dbReference>
<dbReference type="SUPFAM" id="SSF52540">
    <property type="entry name" value="P-loop containing nucleoside triphosphate hydrolases"/>
    <property type="match status" value="1"/>
</dbReference>
<dbReference type="EC" id="2.7.4.9" evidence="2 11"/>
<evidence type="ECO:0000256" key="4">
    <source>
        <dbReference type="ARBA" id="ARBA00022679"/>
    </source>
</evidence>
<dbReference type="NCBIfam" id="TIGR00041">
    <property type="entry name" value="DTMP_kinase"/>
    <property type="match status" value="1"/>
</dbReference>
<dbReference type="STRING" id="554083.BKD30_11220"/>
<dbReference type="HAMAP" id="MF_00165">
    <property type="entry name" value="Thymidylate_kinase"/>
    <property type="match status" value="1"/>
</dbReference>
<keyword evidence="8 11" id="KW-0067">ATP-binding</keyword>
<proteinExistence type="inferred from homology"/>
<dbReference type="Pfam" id="PF02223">
    <property type="entry name" value="Thymidylate_kin"/>
    <property type="match status" value="1"/>
</dbReference>
<evidence type="ECO:0000259" key="13">
    <source>
        <dbReference type="Pfam" id="PF02223"/>
    </source>
</evidence>
<evidence type="ECO:0000256" key="12">
    <source>
        <dbReference type="SAM" id="MobiDB-lite"/>
    </source>
</evidence>
<evidence type="ECO:0000256" key="5">
    <source>
        <dbReference type="ARBA" id="ARBA00022727"/>
    </source>
</evidence>
<dbReference type="InterPro" id="IPR027417">
    <property type="entry name" value="P-loop_NTPase"/>
</dbReference>
<dbReference type="InterPro" id="IPR039430">
    <property type="entry name" value="Thymidylate_kin-like_dom"/>
</dbReference>
<dbReference type="PROSITE" id="PS01331">
    <property type="entry name" value="THYMIDYLATE_KINASE"/>
    <property type="match status" value="1"/>
</dbReference>
<dbReference type="Proteomes" id="UP000187085">
    <property type="component" value="Unassembled WGS sequence"/>
</dbReference>
<keyword evidence="7 11" id="KW-0418">Kinase</keyword>
<evidence type="ECO:0000256" key="6">
    <source>
        <dbReference type="ARBA" id="ARBA00022741"/>
    </source>
</evidence>
<evidence type="ECO:0000256" key="11">
    <source>
        <dbReference type="HAMAP-Rule" id="MF_00165"/>
    </source>
</evidence>
<comment type="catalytic activity">
    <reaction evidence="9 11">
        <text>dTMP + ATP = dTDP + ADP</text>
        <dbReference type="Rhea" id="RHEA:13517"/>
        <dbReference type="ChEBI" id="CHEBI:30616"/>
        <dbReference type="ChEBI" id="CHEBI:58369"/>
        <dbReference type="ChEBI" id="CHEBI:63528"/>
        <dbReference type="ChEBI" id="CHEBI:456216"/>
        <dbReference type="EC" id="2.7.4.9"/>
    </reaction>
</comment>